<comment type="similarity">
    <text evidence="1">Belongs to the anhydro-N-acetylmuramic acid kinase family.</text>
</comment>
<dbReference type="InterPro" id="IPR043129">
    <property type="entry name" value="ATPase_NBD"/>
</dbReference>
<dbReference type="Proteomes" id="UP000574133">
    <property type="component" value="Unassembled WGS sequence"/>
</dbReference>
<feature type="binding site" evidence="1">
    <location>
        <begin position="21"/>
        <end position="28"/>
    </location>
    <ligand>
        <name>ATP</name>
        <dbReference type="ChEBI" id="CHEBI:30616"/>
    </ligand>
</feature>
<evidence type="ECO:0000313" key="3">
    <source>
        <dbReference type="Proteomes" id="UP000574133"/>
    </source>
</evidence>
<dbReference type="GO" id="GO:0006040">
    <property type="term" value="P:amino sugar metabolic process"/>
    <property type="evidence" value="ECO:0007669"/>
    <property type="project" value="InterPro"/>
</dbReference>
<dbReference type="PANTHER" id="PTHR30605:SF0">
    <property type="entry name" value="ANHYDRO-N-ACETYLMURAMIC ACID KINASE"/>
    <property type="match status" value="1"/>
</dbReference>
<gene>
    <name evidence="1" type="primary">anmK</name>
    <name evidence="2" type="ORF">H4Q31_15525</name>
</gene>
<dbReference type="UniPathway" id="UPA00343"/>
<dbReference type="GO" id="GO:0005524">
    <property type="term" value="F:ATP binding"/>
    <property type="evidence" value="ECO:0007669"/>
    <property type="project" value="UniProtKB-UniRule"/>
</dbReference>
<keyword evidence="3" id="KW-1185">Reference proteome</keyword>
<dbReference type="GO" id="GO:0016773">
    <property type="term" value="F:phosphotransferase activity, alcohol group as acceptor"/>
    <property type="evidence" value="ECO:0007669"/>
    <property type="project" value="UniProtKB-UniRule"/>
</dbReference>
<comment type="catalytic activity">
    <reaction evidence="1">
        <text>1,6-anhydro-N-acetyl-beta-muramate + ATP + H2O = N-acetyl-D-muramate 6-phosphate + ADP + H(+)</text>
        <dbReference type="Rhea" id="RHEA:24952"/>
        <dbReference type="ChEBI" id="CHEBI:15377"/>
        <dbReference type="ChEBI" id="CHEBI:15378"/>
        <dbReference type="ChEBI" id="CHEBI:30616"/>
        <dbReference type="ChEBI" id="CHEBI:58690"/>
        <dbReference type="ChEBI" id="CHEBI:58722"/>
        <dbReference type="ChEBI" id="CHEBI:456216"/>
        <dbReference type="EC" id="2.7.1.170"/>
    </reaction>
</comment>
<keyword evidence="1" id="KW-0067">ATP-binding</keyword>
<comment type="pathway">
    <text evidence="1">Cell wall biogenesis; peptidoglycan recycling.</text>
</comment>
<evidence type="ECO:0000313" key="2">
    <source>
        <dbReference type="EMBL" id="MBB6678700.1"/>
    </source>
</evidence>
<dbReference type="SUPFAM" id="SSF53067">
    <property type="entry name" value="Actin-like ATPase domain"/>
    <property type="match status" value="1"/>
</dbReference>
<dbReference type="HAMAP" id="MF_01270">
    <property type="entry name" value="AnhMurNAc_kinase"/>
    <property type="match status" value="1"/>
</dbReference>
<dbReference type="EMBL" id="JACJVN010000058">
    <property type="protein sequence ID" value="MBB6678700.1"/>
    <property type="molecule type" value="Genomic_DNA"/>
</dbReference>
<accession>A0A841THH7</accession>
<name>A0A841THH7_9BACL</name>
<dbReference type="InterPro" id="IPR005338">
    <property type="entry name" value="Anhydro_N_Ac-Mur_kinase"/>
</dbReference>
<dbReference type="AlphaFoldDB" id="A0A841THH7"/>
<proteinExistence type="inferred from homology"/>
<comment type="pathway">
    <text evidence="1">Amino-sugar metabolism; 1,6-anhydro-N-acetylmuramate degradation.</text>
</comment>
<organism evidence="2 3">
    <name type="scientific">Cohnella lubricantis</name>
    <dbReference type="NCBI Taxonomy" id="2163172"/>
    <lineage>
        <taxon>Bacteria</taxon>
        <taxon>Bacillati</taxon>
        <taxon>Bacillota</taxon>
        <taxon>Bacilli</taxon>
        <taxon>Bacillales</taxon>
        <taxon>Paenibacillaceae</taxon>
        <taxon>Cohnella</taxon>
    </lineage>
</organism>
<dbReference type="Pfam" id="PF03702">
    <property type="entry name" value="AnmK"/>
    <property type="match status" value="1"/>
</dbReference>
<dbReference type="GO" id="GO:0016301">
    <property type="term" value="F:kinase activity"/>
    <property type="evidence" value="ECO:0007669"/>
    <property type="project" value="UniProtKB-KW"/>
</dbReference>
<dbReference type="Gene3D" id="3.30.420.40">
    <property type="match status" value="2"/>
</dbReference>
<dbReference type="RefSeq" id="WP_185179967.1">
    <property type="nucleotide sequence ID" value="NZ_CBCSEP010000011.1"/>
</dbReference>
<dbReference type="CDD" id="cd24050">
    <property type="entry name" value="ASKHA_NBD_ANMK"/>
    <property type="match status" value="1"/>
</dbReference>
<dbReference type="GO" id="GO:0009254">
    <property type="term" value="P:peptidoglycan turnover"/>
    <property type="evidence" value="ECO:0007669"/>
    <property type="project" value="UniProtKB-UniRule"/>
</dbReference>
<dbReference type="UniPathway" id="UPA00544"/>
<protein>
    <recommendedName>
        <fullName evidence="1">Anhydro-N-acetylmuramic acid kinase</fullName>
        <ecNumber evidence="1">2.7.1.170</ecNumber>
    </recommendedName>
    <alternativeName>
        <fullName evidence="1">AnhMurNAc kinase</fullName>
    </alternativeName>
</protein>
<dbReference type="EC" id="2.7.1.170" evidence="1"/>
<comment type="caution">
    <text evidence="2">The sequence shown here is derived from an EMBL/GenBank/DDBJ whole genome shotgun (WGS) entry which is preliminary data.</text>
</comment>
<dbReference type="NCBIfam" id="NF007148">
    <property type="entry name" value="PRK09585.3-2"/>
    <property type="match status" value="1"/>
</dbReference>
<evidence type="ECO:0000256" key="1">
    <source>
        <dbReference type="HAMAP-Rule" id="MF_01270"/>
    </source>
</evidence>
<keyword evidence="1 2" id="KW-0808">Transferase</keyword>
<keyword evidence="1 2" id="KW-0418">Kinase</keyword>
<dbReference type="PANTHER" id="PTHR30605">
    <property type="entry name" value="ANHYDRO-N-ACETYLMURAMIC ACID KINASE"/>
    <property type="match status" value="1"/>
</dbReference>
<dbReference type="GO" id="GO:0097175">
    <property type="term" value="P:1,6-anhydro-N-acetyl-beta-muramic acid catabolic process"/>
    <property type="evidence" value="ECO:0007669"/>
    <property type="project" value="UniProtKB-UniRule"/>
</dbReference>
<reference evidence="2 3" key="1">
    <citation type="submission" date="2020-08" db="EMBL/GenBank/DDBJ databases">
        <title>Cohnella phylogeny.</title>
        <authorList>
            <person name="Dunlap C."/>
        </authorList>
    </citation>
    <scope>NUCLEOTIDE SEQUENCE [LARGE SCALE GENOMIC DNA]</scope>
    <source>
        <strain evidence="2 3">DSM 103658</strain>
    </source>
</reference>
<keyword evidence="1" id="KW-0119">Carbohydrate metabolism</keyword>
<comment type="function">
    <text evidence="1">Catalyzes the specific phosphorylation of 1,6-anhydro-N-acetylmuramic acid (anhMurNAc) with the simultaneous cleavage of the 1,6-anhydro ring, generating MurNAc-6-P. Is required for the utilization of anhMurNAc either imported from the medium or derived from its own cell wall murein, and thus plays a role in cell wall recycling.</text>
</comment>
<keyword evidence="1" id="KW-0547">Nucleotide-binding</keyword>
<sequence>MVSGKKLPLPDSRYVVGLMSGTSVDGIDAAVVRIEGRPDAAPRVQLIAFANTPFPASAREEIFALFDPKAATLDRVGRLNVWLGELYAEAALAVIAQAALRPSEIYAIGSHGQTILHMPERVRTPDGRELSFTVQLGEGAVIAARTGIPSVTDFRIADMAVGGQGAPLVPFTEYMLYREDNRTLLLQNIGGIGNVTVLPAGCAPEEVTAFDTGPGNMLIDGLVSRLYPGERTMDTDGLIARSGTVSSELMDWLKQEAYYRLPPPKSTGREKFGSGYVDLLLTKRAELGLSAEDLVATATYLTAWSIGDAYRQFIEPKHRADEMIVGGGGSYNPALMDMLARELGPLGVAVRTQEDVGLSSDAKEAVAFALLADCTMAGIPSNLPSVTGASRPVVLGKISY</sequence>